<feature type="domain" description="C3H1-type" evidence="6">
    <location>
        <begin position="115"/>
        <end position="142"/>
    </location>
</feature>
<dbReference type="AlphaFoldDB" id="A0A316V756"/>
<evidence type="ECO:0000256" key="3">
    <source>
        <dbReference type="ARBA" id="ARBA00022833"/>
    </source>
</evidence>
<dbReference type="PROSITE" id="PS50103">
    <property type="entry name" value="ZF_C3H1"/>
    <property type="match status" value="2"/>
</dbReference>
<dbReference type="GeneID" id="37020830"/>
<feature type="compositionally biased region" description="Polar residues" evidence="5">
    <location>
        <begin position="452"/>
        <end position="467"/>
    </location>
</feature>
<feature type="zinc finger region" description="C3H1-type" evidence="4">
    <location>
        <begin position="115"/>
        <end position="142"/>
    </location>
</feature>
<name>A0A316V756_9BASI</name>
<dbReference type="InParanoid" id="A0A316V756"/>
<accession>A0A316V756</accession>
<feature type="region of interest" description="Disordered" evidence="5">
    <location>
        <begin position="1"/>
        <end position="22"/>
    </location>
</feature>
<evidence type="ECO:0000256" key="5">
    <source>
        <dbReference type="SAM" id="MobiDB-lite"/>
    </source>
</evidence>
<sequence>MEELQTEKHSDSVTASNDIPQITQKDVNHAQVDISPDQIQQTLDELDIDFGHQSDQETNELLQNAAGVNGSALASVKLSSKKKEALSQVPCKFFRSNGCSAGNACPFAHNMPGEGPGKAICQWYLKGNCRFGHRCALAHILPGQPMSMDRKNKRAAQQQQGGVNGMQGQMMPQQPQQAMNGSNKRLSGQRSGLSFDYHQMDPNAAMHGNGDLMFGMPDDLHQPHQMNPNYSGNMQSMSRVVHSDWPTSNAGDARQDGSAFDGLAMPSSSTMMGGSPAPAQVFGTSPFSHPGSNSVFFSGPPIHDALSNGTGAGDAEKAFGRSFSRTTDEDAVLRAAVQRSWNVQRDNGAGGEDEHAEEFLPSSLSDLLTPAELERRRRSVLASKNSTLSGAINGHSTSSQSMPANGGLSSSLKWTTAEGNTAENSISSDLDPIIGGIDRSAKAIGGSRLGAGTTTNGFLSSRLQSDLTRSRDAWGESGVVGDGARKEGGGEKSAAFSPNFKAVLSHAPGQSLPQGLAAGLSRLHLRSAGDPVVGNGNGSNTMTSGFNVNRSRLSGVDTIGNGESSSPGVIGGARSSVDDLGPTVPSSIFNQRHSGLHHHFGRSIGGQSASTSFETGSLSKNQLGNSHGSPYTLSPAIKAADGGIAIPTNSLGYTDKNGANNGQGMRSGSVESRSSLTIGSGHLSHTQQRAQHLSTGSGQHPGIHRVRTSGTMGGGIGASPLSLPTTGEEVEEAIFELE</sequence>
<dbReference type="SMART" id="SM00356">
    <property type="entry name" value="ZnF_C3H1"/>
    <property type="match status" value="2"/>
</dbReference>
<dbReference type="GO" id="GO:0008270">
    <property type="term" value="F:zinc ion binding"/>
    <property type="evidence" value="ECO:0007669"/>
    <property type="project" value="UniProtKB-KW"/>
</dbReference>
<dbReference type="InterPro" id="IPR045072">
    <property type="entry name" value="MKRN-like"/>
</dbReference>
<dbReference type="GO" id="GO:0000209">
    <property type="term" value="P:protein polyubiquitination"/>
    <property type="evidence" value="ECO:0007669"/>
    <property type="project" value="InterPro"/>
</dbReference>
<feature type="compositionally biased region" description="Polar residues" evidence="5">
    <location>
        <begin position="605"/>
        <end position="629"/>
    </location>
</feature>
<organism evidence="7 8">
    <name type="scientific">Meira miltonrushii</name>
    <dbReference type="NCBI Taxonomy" id="1280837"/>
    <lineage>
        <taxon>Eukaryota</taxon>
        <taxon>Fungi</taxon>
        <taxon>Dikarya</taxon>
        <taxon>Basidiomycota</taxon>
        <taxon>Ustilaginomycotina</taxon>
        <taxon>Exobasidiomycetes</taxon>
        <taxon>Exobasidiales</taxon>
        <taxon>Brachybasidiaceae</taxon>
        <taxon>Meira</taxon>
    </lineage>
</organism>
<feature type="region of interest" description="Disordered" evidence="5">
    <location>
        <begin position="446"/>
        <end position="494"/>
    </location>
</feature>
<dbReference type="InterPro" id="IPR000571">
    <property type="entry name" value="Znf_CCCH"/>
</dbReference>
<proteinExistence type="predicted"/>
<keyword evidence="1 4" id="KW-0479">Metal-binding</keyword>
<dbReference type="Gene3D" id="4.10.1000.10">
    <property type="entry name" value="Zinc finger, CCCH-type"/>
    <property type="match status" value="1"/>
</dbReference>
<reference evidence="7 8" key="1">
    <citation type="journal article" date="2018" name="Mol. Biol. Evol.">
        <title>Broad Genomic Sampling Reveals a Smut Pathogenic Ancestry of the Fungal Clade Ustilaginomycotina.</title>
        <authorList>
            <person name="Kijpornyongpan T."/>
            <person name="Mondo S.J."/>
            <person name="Barry K."/>
            <person name="Sandor L."/>
            <person name="Lee J."/>
            <person name="Lipzen A."/>
            <person name="Pangilinan J."/>
            <person name="LaButti K."/>
            <person name="Hainaut M."/>
            <person name="Henrissat B."/>
            <person name="Grigoriev I.V."/>
            <person name="Spatafora J.W."/>
            <person name="Aime M.C."/>
        </authorList>
    </citation>
    <scope>NUCLEOTIDE SEQUENCE [LARGE SCALE GENOMIC DNA]</scope>
    <source>
        <strain evidence="7 8">MCA 3882</strain>
    </source>
</reference>
<keyword evidence="2 4" id="KW-0863">Zinc-finger</keyword>
<evidence type="ECO:0000256" key="4">
    <source>
        <dbReference type="PROSITE-ProRule" id="PRU00723"/>
    </source>
</evidence>
<dbReference type="Proteomes" id="UP000245771">
    <property type="component" value="Unassembled WGS sequence"/>
</dbReference>
<evidence type="ECO:0000256" key="1">
    <source>
        <dbReference type="ARBA" id="ARBA00022723"/>
    </source>
</evidence>
<keyword evidence="8" id="KW-1185">Reference proteome</keyword>
<gene>
    <name evidence="7" type="ORF">FA14DRAFT_161296</name>
</gene>
<feature type="compositionally biased region" description="Polar residues" evidence="5">
    <location>
        <begin position="12"/>
        <end position="22"/>
    </location>
</feature>
<feature type="compositionally biased region" description="Basic and acidic residues" evidence="5">
    <location>
        <begin position="1"/>
        <end position="11"/>
    </location>
</feature>
<feature type="domain" description="C3H1-type" evidence="6">
    <location>
        <begin position="85"/>
        <end position="112"/>
    </location>
</feature>
<feature type="compositionally biased region" description="Polar residues" evidence="5">
    <location>
        <begin position="655"/>
        <end position="698"/>
    </location>
</feature>
<dbReference type="PANTHER" id="PTHR11224:SF10">
    <property type="entry name" value="IP09428P-RELATED"/>
    <property type="match status" value="1"/>
</dbReference>
<feature type="region of interest" description="Disordered" evidence="5">
    <location>
        <begin position="150"/>
        <end position="189"/>
    </location>
</feature>
<protein>
    <recommendedName>
        <fullName evidence="6">C3H1-type domain-containing protein</fullName>
    </recommendedName>
</protein>
<evidence type="ECO:0000313" key="7">
    <source>
        <dbReference type="EMBL" id="PWN33449.1"/>
    </source>
</evidence>
<dbReference type="EMBL" id="KZ819604">
    <property type="protein sequence ID" value="PWN33449.1"/>
    <property type="molecule type" value="Genomic_DNA"/>
</dbReference>
<feature type="region of interest" description="Disordered" evidence="5">
    <location>
        <begin position="655"/>
        <end position="728"/>
    </location>
</feature>
<feature type="zinc finger region" description="C3H1-type" evidence="4">
    <location>
        <begin position="85"/>
        <end position="112"/>
    </location>
</feature>
<evidence type="ECO:0000256" key="2">
    <source>
        <dbReference type="ARBA" id="ARBA00022771"/>
    </source>
</evidence>
<dbReference type="PANTHER" id="PTHR11224">
    <property type="entry name" value="MAKORIN-RELATED"/>
    <property type="match status" value="1"/>
</dbReference>
<keyword evidence="3 4" id="KW-0862">Zinc</keyword>
<dbReference type="RefSeq" id="XP_025353751.1">
    <property type="nucleotide sequence ID" value="XM_025499049.1"/>
</dbReference>
<feature type="region of interest" description="Disordered" evidence="5">
    <location>
        <begin position="388"/>
        <end position="412"/>
    </location>
</feature>
<feature type="region of interest" description="Disordered" evidence="5">
    <location>
        <begin position="343"/>
        <end position="363"/>
    </location>
</feature>
<dbReference type="OrthoDB" id="411372at2759"/>
<evidence type="ECO:0000259" key="6">
    <source>
        <dbReference type="PROSITE" id="PS50103"/>
    </source>
</evidence>
<dbReference type="STRING" id="1280837.A0A316V756"/>
<feature type="compositionally biased region" description="Low complexity" evidence="5">
    <location>
        <begin position="156"/>
        <end position="181"/>
    </location>
</feature>
<dbReference type="GO" id="GO:0061630">
    <property type="term" value="F:ubiquitin protein ligase activity"/>
    <property type="evidence" value="ECO:0007669"/>
    <property type="project" value="InterPro"/>
</dbReference>
<evidence type="ECO:0000313" key="8">
    <source>
        <dbReference type="Proteomes" id="UP000245771"/>
    </source>
</evidence>
<feature type="region of interest" description="Disordered" evidence="5">
    <location>
        <begin position="598"/>
        <end position="629"/>
    </location>
</feature>